<dbReference type="GO" id="GO:0006260">
    <property type="term" value="P:DNA replication"/>
    <property type="evidence" value="ECO:0007669"/>
    <property type="project" value="InterPro"/>
</dbReference>
<proteinExistence type="predicted"/>
<feature type="compositionally biased region" description="Basic and acidic residues" evidence="8">
    <location>
        <begin position="1069"/>
        <end position="1096"/>
    </location>
</feature>
<feature type="compositionally biased region" description="Basic residues" evidence="8">
    <location>
        <begin position="1137"/>
        <end position="1146"/>
    </location>
</feature>
<name>A0A0V0TQI1_9BILA</name>
<dbReference type="Pfam" id="PF21245">
    <property type="entry name" value="PI4KB-PIK1_PIK"/>
    <property type="match status" value="1"/>
</dbReference>
<evidence type="ECO:0000256" key="1">
    <source>
        <dbReference type="ARBA" id="ARBA00004450"/>
    </source>
</evidence>
<dbReference type="EC" id="2.7.1.67" evidence="2"/>
<feature type="transmembrane region" description="Helical" evidence="9">
    <location>
        <begin position="1624"/>
        <end position="1641"/>
    </location>
</feature>
<dbReference type="SUPFAM" id="SSF103473">
    <property type="entry name" value="MFS general substrate transporter"/>
    <property type="match status" value="1"/>
</dbReference>
<dbReference type="InterPro" id="IPR049160">
    <property type="entry name" value="PI4KB-PIK1_PIK"/>
</dbReference>
<gene>
    <name evidence="11" type="primary">MFSD1</name>
    <name evidence="11" type="ORF">T05_8918</name>
</gene>
<dbReference type="GO" id="GO:0048015">
    <property type="term" value="P:phosphatidylinositol-mediated signaling"/>
    <property type="evidence" value="ECO:0007669"/>
    <property type="project" value="TreeGrafter"/>
</dbReference>
<comment type="caution">
    <text evidence="11">The sequence shown here is derived from an EMBL/GenBank/DDBJ whole genome shotgun (WGS) entry which is preliminary data.</text>
</comment>
<evidence type="ECO:0000313" key="11">
    <source>
        <dbReference type="EMBL" id="KRX41284.1"/>
    </source>
</evidence>
<dbReference type="CDD" id="cd17340">
    <property type="entry name" value="MFS_MFSD1"/>
    <property type="match status" value="1"/>
</dbReference>
<dbReference type="CDD" id="cd05168">
    <property type="entry name" value="PI4Kc_III_beta"/>
    <property type="match status" value="1"/>
</dbReference>
<dbReference type="GO" id="GO:0043625">
    <property type="term" value="C:delta DNA polymerase complex"/>
    <property type="evidence" value="ECO:0007669"/>
    <property type="project" value="InterPro"/>
</dbReference>
<dbReference type="OrthoDB" id="10264149at2759"/>
<feature type="compositionally biased region" description="Basic and acidic residues" evidence="8">
    <location>
        <begin position="1106"/>
        <end position="1119"/>
    </location>
</feature>
<feature type="transmembrane region" description="Helical" evidence="9">
    <location>
        <begin position="1648"/>
        <end position="1667"/>
    </location>
</feature>
<keyword evidence="9" id="KW-0812">Transmembrane</keyword>
<feature type="transmembrane region" description="Helical" evidence="9">
    <location>
        <begin position="1427"/>
        <end position="1445"/>
    </location>
</feature>
<sequence>MSGCMDNESAQQCCHVKNQKEQFCIKCSLADAFNLADNEISLIGNSNVSKGLSKNSLIPSSETVSSASDCSATVNPTVDVQNKDDNSSVIDVPVESPIRCESESISVDLNNASSTPKQSLLLRLFESNLFNMHIAIQYLFKSKEPGVLTYLGNRLFSYPDADVDFYLPQLINLYLNVREVADVLHPYILHRYSLGFVNCVVDLHILFIFCIFFGCRKSVEFSLHVSWLLEAYGVDSYRGCKRKSHGLKLKNLILSEQIKTKRCTVNVSWKSNQIASNPVEKKGHHRSRSDATVQYSNPGGSLKREVSISSFRSLYLSPGDLTTGRAFDSGCCCFDSDSCLVTSLQKSFLRCVCEASRLTPELEFVRSLMAIGNRLRSIPDRNTRCTRLIAELAMLNLNLPARVWLPLYSSEFCHLIVRIPPNAGVILNSKDKAPYLLYVETVDIDAELLFPASSKLYPDGKLGRELSKSAENLHSADWNNCEIQPKPVYSSFSSISANGDDDDLHKQFVFEKLTICDTLSQMSVDSNASGDSREPSALVSASDIRRRLTESLSAPTKQLKHSTEDPSASILSEPWDEKLKRVRESSPYGSLSGWRLLPVIVKTGDDLRQELLAYQILRQLQDIWKLEHVPLRLKPYRILVVSRDSGMIEPIVNAVSLHQIKKHQIADAKANHTLLDYFKKKFGDFNSEEFLTAQNNFIRSCAAYCLVCYLIQVKDRHNSNILLDTEGHIIHIDFGFILSSSPKNLGFESSPFKLTDEIIEVMGGCESEMFHYFKILMLQGLIAARKHHDRILSLVETMLSGSQLPCFRGGATVMRDLRARFHTNYTDEKLHALVDDMVETSRRSITTRLYDNFQYFTNGILRNIQLDEVDCPAGDFSFRFKRRKTNELTVSDIKKKDELQRSINVGRSGVCGKASGMVTFLWLSGQLNVHVNKAKELLKQYYIDHLSEKNITAVFYLSGYKYLGVHRILRIFHAREEHLDLLKSHLDEILSCHIYSVQCCPLKDICGLFASDMQSIMPSNDLLPISPLHIGYSESRTEQSKTNEQQPTAEKCKAPKVVESTAEAGQFESQREQTEQKKRKADDALLEASGEKEKLQKISSKKGKDRTKGRAVDKVEQEGVVHGNGSENGGSLPSVHKTVKRRKRNKKVEEEKLVHIGRGRSSTPSDDENDQQNVKVDLINDDEEEIKLHKKNQNTADNGDLNSSGESETNNPGPARIKRMKTTYKTYIDDKGYLVSKRIREMETVDADKCDVIDKHTDVADNKKLTSTVKGPKKQTSLANNISMKYTEKMDLKVLSESRVNESQQQLTAEENNEQQQHVISECDLQNTCDTVDRDERQVSPFLAAKFPHDRWYFRFYILVLVCFLNLGNYLIYDAPAALSSDLRKDMNITISSYNLLYDVYSWPSIVLAFVSGVLIDRFLGLQYGGILFALIILVSQIVVSVGAFENLLWIMVFGRFIFAFGGESLGIIQNAYLVKWFRGKELNLVFGITLSFARVGSTISMNILKPIYNAIGQHFQSYTCLGYTMLACVAFAAFSLSCSIVIAFHDRQHDRHLKSLQSAEAAEPSEQDVVKIMDIIRLPLSLWILCGICVSYYMTIFPFIANAQEFYITKFHLTPESANLCNSLVYMMSIVMSPLFGALVDLSGYNIYWMFVSIIMALIAHILLTFTSLTPYVAVAICGFSYSLLAASLWPSVSYVVAENAIATAYGVIPSVQNFGLALAFLYIGEMLDRWGYFALELNYIVWLIGKMCELLSSFFSMCCLVSLLFTVALLFVDKANGMQFYRREEIVYKSTKHVPNDEVVQLEKQSLKQ</sequence>
<organism evidence="11 12">
    <name type="scientific">Trichinella murrelli</name>
    <dbReference type="NCBI Taxonomy" id="144512"/>
    <lineage>
        <taxon>Eukaryota</taxon>
        <taxon>Metazoa</taxon>
        <taxon>Ecdysozoa</taxon>
        <taxon>Nematoda</taxon>
        <taxon>Enoplea</taxon>
        <taxon>Dorylaimia</taxon>
        <taxon>Trichinellida</taxon>
        <taxon>Trichinellidae</taxon>
        <taxon>Trichinella</taxon>
    </lineage>
</organism>
<dbReference type="GO" id="GO:0005741">
    <property type="term" value="C:mitochondrial outer membrane"/>
    <property type="evidence" value="ECO:0007669"/>
    <property type="project" value="UniProtKB-SubCell"/>
</dbReference>
<dbReference type="InterPro" id="IPR057754">
    <property type="entry name" value="PI4-kinase_beta/PIK1_cat"/>
</dbReference>
<evidence type="ECO:0000313" key="12">
    <source>
        <dbReference type="Proteomes" id="UP000055048"/>
    </source>
</evidence>
<feature type="region of interest" description="Disordered" evidence="8">
    <location>
        <begin position="1034"/>
        <end position="1173"/>
    </location>
</feature>
<evidence type="ECO:0000256" key="2">
    <source>
        <dbReference type="ARBA" id="ARBA00012169"/>
    </source>
</evidence>
<dbReference type="GO" id="GO:0022857">
    <property type="term" value="F:transmembrane transporter activity"/>
    <property type="evidence" value="ECO:0007669"/>
    <property type="project" value="InterPro"/>
</dbReference>
<feature type="transmembrane region" description="Helical" evidence="9">
    <location>
        <begin position="1524"/>
        <end position="1545"/>
    </location>
</feature>
<feature type="transmembrane region" description="Helical" evidence="9">
    <location>
        <begin position="1673"/>
        <end position="1691"/>
    </location>
</feature>
<dbReference type="InterPro" id="IPR019038">
    <property type="entry name" value="POLD3"/>
</dbReference>
<feature type="domain" description="PI3K/PI4K catalytic" evidence="10">
    <location>
        <begin position="573"/>
        <end position="846"/>
    </location>
</feature>
<comment type="catalytic activity">
    <reaction evidence="5">
        <text>a 1,2-diacyl-sn-glycero-3-phospho-(1D-myo-inositol) + ATP = a 1,2-diacyl-sn-glycero-3-phospho-(1D-myo-inositol 4-phosphate) + ADP + H(+)</text>
        <dbReference type="Rhea" id="RHEA:19877"/>
        <dbReference type="ChEBI" id="CHEBI:15378"/>
        <dbReference type="ChEBI" id="CHEBI:30616"/>
        <dbReference type="ChEBI" id="CHEBI:57880"/>
        <dbReference type="ChEBI" id="CHEBI:58178"/>
        <dbReference type="ChEBI" id="CHEBI:456216"/>
        <dbReference type="EC" id="2.7.1.67"/>
    </reaction>
    <physiologicalReaction direction="left-to-right" evidence="5">
        <dbReference type="Rhea" id="RHEA:19878"/>
    </physiologicalReaction>
</comment>
<accession>A0A0V0TQI1</accession>
<dbReference type="Gene3D" id="3.30.1010.10">
    <property type="entry name" value="Phosphatidylinositol 3-kinase Catalytic Subunit, Chain A, domain 4"/>
    <property type="match status" value="1"/>
</dbReference>
<dbReference type="InterPro" id="IPR036259">
    <property type="entry name" value="MFS_trans_sf"/>
</dbReference>
<keyword evidence="3" id="KW-0808">Transferase</keyword>
<dbReference type="InterPro" id="IPR041913">
    <property type="entry name" value="POLD3_sf"/>
</dbReference>
<dbReference type="PROSITE" id="PS00915">
    <property type="entry name" value="PI3_4_KINASE_1"/>
    <property type="match status" value="1"/>
</dbReference>
<keyword evidence="9" id="KW-1133">Transmembrane helix</keyword>
<evidence type="ECO:0000256" key="7">
    <source>
        <dbReference type="ARBA" id="ARBA00039877"/>
    </source>
</evidence>
<evidence type="ECO:0000256" key="5">
    <source>
        <dbReference type="ARBA" id="ARBA00036767"/>
    </source>
</evidence>
<feature type="transmembrane region" description="Helical" evidence="9">
    <location>
        <begin position="1703"/>
        <end position="1725"/>
    </location>
</feature>
<evidence type="ECO:0000256" key="9">
    <source>
        <dbReference type="SAM" id="Phobius"/>
    </source>
</evidence>
<keyword evidence="12" id="KW-1185">Reference proteome</keyword>
<dbReference type="PROSITE" id="PS00916">
    <property type="entry name" value="PI3_4_KINASE_2"/>
    <property type="match status" value="1"/>
</dbReference>
<dbReference type="InterPro" id="IPR011701">
    <property type="entry name" value="MFS"/>
</dbReference>
<dbReference type="PANTHER" id="PTHR10048:SF22">
    <property type="entry name" value="PHOSPHATIDYLINOSITOL 4-KINASE BETA"/>
    <property type="match status" value="1"/>
</dbReference>
<dbReference type="Gene3D" id="1.20.1250.20">
    <property type="entry name" value="MFS general substrate transporter like domains"/>
    <property type="match status" value="2"/>
</dbReference>
<feature type="transmembrane region" description="Helical" evidence="9">
    <location>
        <begin position="1752"/>
        <end position="1774"/>
    </location>
</feature>
<dbReference type="FunFam" id="1.10.1070.11:FF:000016">
    <property type="entry name" value="PIK1p Phosphatidylinositol 4-kinase"/>
    <property type="match status" value="1"/>
</dbReference>
<dbReference type="GO" id="GO:0046854">
    <property type="term" value="P:phosphatidylinositol phosphate biosynthetic process"/>
    <property type="evidence" value="ECO:0007669"/>
    <property type="project" value="InterPro"/>
</dbReference>
<evidence type="ECO:0000256" key="8">
    <source>
        <dbReference type="SAM" id="MobiDB-lite"/>
    </source>
</evidence>
<dbReference type="SUPFAM" id="SSF56112">
    <property type="entry name" value="Protein kinase-like (PK-like)"/>
    <property type="match status" value="1"/>
</dbReference>
<dbReference type="Proteomes" id="UP000055048">
    <property type="component" value="Unassembled WGS sequence"/>
</dbReference>
<evidence type="ECO:0000259" key="10">
    <source>
        <dbReference type="PROSITE" id="PS50290"/>
    </source>
</evidence>
<dbReference type="STRING" id="144512.A0A0V0TQI1"/>
<keyword evidence="9" id="KW-0472">Membrane</keyword>
<feature type="transmembrane region" description="Helical" evidence="9">
    <location>
        <begin position="1401"/>
        <end position="1420"/>
    </location>
</feature>
<dbReference type="InterPro" id="IPR011009">
    <property type="entry name" value="Kinase-like_dom_sf"/>
</dbReference>
<feature type="compositionally biased region" description="Polar residues" evidence="8">
    <location>
        <begin position="1193"/>
        <end position="1212"/>
    </location>
</feature>
<dbReference type="Pfam" id="PF09507">
    <property type="entry name" value="CDC27"/>
    <property type="match status" value="1"/>
</dbReference>
<evidence type="ECO:0000256" key="3">
    <source>
        <dbReference type="ARBA" id="ARBA00022679"/>
    </source>
</evidence>
<dbReference type="InterPro" id="IPR015433">
    <property type="entry name" value="PI3/4_kinase"/>
</dbReference>
<keyword evidence="4 11" id="KW-0418">Kinase</keyword>
<dbReference type="EMBL" id="JYDJ01000175">
    <property type="protein sequence ID" value="KRX41284.1"/>
    <property type="molecule type" value="Genomic_DNA"/>
</dbReference>
<dbReference type="Gene3D" id="3.90.1030.20">
    <property type="entry name" value="DNA polymerase delta, p66 (Cdc27) subunit, wHTH domain"/>
    <property type="match status" value="1"/>
</dbReference>
<dbReference type="Pfam" id="PF07690">
    <property type="entry name" value="MFS_1"/>
    <property type="match status" value="1"/>
</dbReference>
<evidence type="ECO:0000256" key="6">
    <source>
        <dbReference type="ARBA" id="ARBA00037860"/>
    </source>
</evidence>
<evidence type="ECO:0000256" key="4">
    <source>
        <dbReference type="ARBA" id="ARBA00022777"/>
    </source>
</evidence>
<protein>
    <recommendedName>
        <fullName evidence="7">Phosphatidylinositol 4-kinase beta</fullName>
        <ecNumber evidence="2">2.7.1.67</ecNumber>
    </recommendedName>
</protein>
<feature type="transmembrane region" description="Helical" evidence="9">
    <location>
        <begin position="1581"/>
        <end position="1604"/>
    </location>
</feature>
<dbReference type="PROSITE" id="PS50290">
    <property type="entry name" value="PI3_4_KINASE_3"/>
    <property type="match status" value="1"/>
</dbReference>
<dbReference type="InterPro" id="IPR000403">
    <property type="entry name" value="PI3/4_kinase_cat_dom"/>
</dbReference>
<feature type="region of interest" description="Disordered" evidence="8">
    <location>
        <begin position="1189"/>
        <end position="1216"/>
    </location>
</feature>
<feature type="transmembrane region" description="Helical" evidence="9">
    <location>
        <begin position="1451"/>
        <end position="1473"/>
    </location>
</feature>
<dbReference type="InterPro" id="IPR036940">
    <property type="entry name" value="PI3/4_kinase_cat_sf"/>
</dbReference>
<dbReference type="GO" id="GO:0004430">
    <property type="term" value="F:1-phosphatidylinositol 4-kinase activity"/>
    <property type="evidence" value="ECO:0007669"/>
    <property type="project" value="UniProtKB-EC"/>
</dbReference>
<dbReference type="InterPro" id="IPR018936">
    <property type="entry name" value="PI3/4_kinase_CS"/>
</dbReference>
<dbReference type="Pfam" id="PF00454">
    <property type="entry name" value="PI3_PI4_kinase"/>
    <property type="match status" value="1"/>
</dbReference>
<feature type="transmembrane region" description="Helical" evidence="9">
    <location>
        <begin position="1352"/>
        <end position="1373"/>
    </location>
</feature>
<dbReference type="GO" id="GO:0030867">
    <property type="term" value="C:rough endoplasmic reticulum membrane"/>
    <property type="evidence" value="ECO:0007669"/>
    <property type="project" value="UniProtKB-SubCell"/>
</dbReference>
<dbReference type="PANTHER" id="PTHR10048">
    <property type="entry name" value="PHOSPHATIDYLINOSITOL KINASE"/>
    <property type="match status" value="1"/>
</dbReference>
<reference evidence="11 12" key="1">
    <citation type="submission" date="2015-01" db="EMBL/GenBank/DDBJ databases">
        <title>Evolution of Trichinella species and genotypes.</title>
        <authorList>
            <person name="Korhonen P.K."/>
            <person name="Edoardo P."/>
            <person name="Giuseppe L.R."/>
            <person name="Gasser R.B."/>
        </authorList>
    </citation>
    <scope>NUCLEOTIDE SEQUENCE [LARGE SCALE GENOMIC DNA]</scope>
    <source>
        <strain evidence="11">ISS417</strain>
    </source>
</reference>
<dbReference type="SMART" id="SM00146">
    <property type="entry name" value="PI3Kc"/>
    <property type="match status" value="1"/>
</dbReference>
<comment type="subcellular location">
    <subcellularLocation>
        <location evidence="1">Mitochondrion outer membrane</location>
        <topology evidence="1">Peripheral membrane protein</topology>
    </subcellularLocation>
    <subcellularLocation>
        <location evidence="6">Rough endoplasmic reticulum membrane</location>
        <topology evidence="6">Peripheral membrane protein</topology>
    </subcellularLocation>
</comment>
<dbReference type="Gene3D" id="1.10.1070.11">
    <property type="entry name" value="Phosphatidylinositol 3-/4-kinase, catalytic domain"/>
    <property type="match status" value="1"/>
</dbReference>